<protein>
    <submittedName>
        <fullName evidence="1">Uncharacterized protein</fullName>
    </submittedName>
</protein>
<gene>
    <name evidence="1" type="ORF">F1609_29660</name>
</gene>
<dbReference type="Proteomes" id="UP000819052">
    <property type="component" value="Unassembled WGS sequence"/>
</dbReference>
<dbReference type="RefSeq" id="WP_167080829.1">
    <property type="nucleotide sequence ID" value="NZ_VVIW01000029.1"/>
</dbReference>
<name>A0ABX0MCA7_9BURK</name>
<proteinExistence type="predicted"/>
<organism evidence="1 2">
    <name type="scientific">Massilia aquatica</name>
    <dbReference type="NCBI Taxonomy" id="2609000"/>
    <lineage>
        <taxon>Bacteria</taxon>
        <taxon>Pseudomonadati</taxon>
        <taxon>Pseudomonadota</taxon>
        <taxon>Betaproteobacteria</taxon>
        <taxon>Burkholderiales</taxon>
        <taxon>Oxalobacteraceae</taxon>
        <taxon>Telluria group</taxon>
        <taxon>Massilia</taxon>
    </lineage>
</organism>
<dbReference type="EMBL" id="VVIW01000029">
    <property type="protein sequence ID" value="NHZ44303.1"/>
    <property type="molecule type" value="Genomic_DNA"/>
</dbReference>
<evidence type="ECO:0000313" key="2">
    <source>
        <dbReference type="Proteomes" id="UP000819052"/>
    </source>
</evidence>
<accession>A0ABX0MCA7</accession>
<reference evidence="1 2" key="1">
    <citation type="submission" date="2019-09" db="EMBL/GenBank/DDBJ databases">
        <title>Taxonomy of Antarctic Massilia spp.: description of Massilia rubra sp. nov., Massilia aquatica sp. nov., Massilia mucilaginosa sp. nov., Massilia frigida sp. nov. isolated from streams, lakes and regoliths.</title>
        <authorList>
            <person name="Holochova P."/>
            <person name="Sedlacek I."/>
            <person name="Kralova S."/>
            <person name="Maslanova I."/>
            <person name="Busse H.-J."/>
            <person name="Stankova E."/>
            <person name="Vrbovska V."/>
            <person name="Kovarovic V."/>
            <person name="Bartak M."/>
            <person name="Svec P."/>
            <person name="Pantucek R."/>
        </authorList>
    </citation>
    <scope>NUCLEOTIDE SEQUENCE [LARGE SCALE GENOMIC DNA]</scope>
    <source>
        <strain evidence="1 2">CCM 8693</strain>
    </source>
</reference>
<keyword evidence="2" id="KW-1185">Reference proteome</keyword>
<sequence>MLSRLPLRGSASFIDIDIREGTMIDAQNWHAVVQPHINTQQRIDALWDWPALYTNCMVLEAGLGRKVSLQCIDIPNAHGESVPLAMMLLSVGYPALDGSYNGSVFLWYLAAAPGAALTAMGVLYQKPMLILQALIDTAIQLSSEQGYDGRVALHAAQAGKHELYCKYRDDARMLTLRHNAVLSLGRRMKGGNDGRYFWTDPKLAQSLSNSLDYLR</sequence>
<comment type="caution">
    <text evidence="1">The sequence shown here is derived from an EMBL/GenBank/DDBJ whole genome shotgun (WGS) entry which is preliminary data.</text>
</comment>
<evidence type="ECO:0000313" key="1">
    <source>
        <dbReference type="EMBL" id="NHZ44303.1"/>
    </source>
</evidence>